<proteinExistence type="predicted"/>
<dbReference type="Proteomes" id="UP000798662">
    <property type="component" value="Chromosome 3"/>
</dbReference>
<evidence type="ECO:0000313" key="2">
    <source>
        <dbReference type="Proteomes" id="UP000798662"/>
    </source>
</evidence>
<sequence length="154" mass="17057">MVVIMVVGHTMFGPDRVARQLAGHYNQADAFNHGQLVRLMTPYATAGAYGDEVLHTWKAGTEKLFAPVNHIMSYRGILLLADDGKVHLGKPANPGASEFEPFEDSCPLCEDTTLMLECNRAAYRSLKEDVMPSLRDKRVPRGWSGCRVREVPGL</sequence>
<reference evidence="1" key="1">
    <citation type="submission" date="2019-11" db="EMBL/GenBank/DDBJ databases">
        <title>Nori genome reveals adaptations in red seaweeds to the harsh intertidal environment.</title>
        <authorList>
            <person name="Wang D."/>
            <person name="Mao Y."/>
        </authorList>
    </citation>
    <scope>NUCLEOTIDE SEQUENCE</scope>
    <source>
        <tissue evidence="1">Gametophyte</tissue>
    </source>
</reference>
<evidence type="ECO:0000313" key="1">
    <source>
        <dbReference type="EMBL" id="KAK1869824.1"/>
    </source>
</evidence>
<accession>A0ACC3CHP9</accession>
<keyword evidence="2" id="KW-1185">Reference proteome</keyword>
<comment type="caution">
    <text evidence="1">The sequence shown here is derived from an EMBL/GenBank/DDBJ whole genome shotgun (WGS) entry which is preliminary data.</text>
</comment>
<organism evidence="1 2">
    <name type="scientific">Pyropia yezoensis</name>
    <name type="common">Susabi-nori</name>
    <name type="synonym">Porphyra yezoensis</name>
    <dbReference type="NCBI Taxonomy" id="2788"/>
    <lineage>
        <taxon>Eukaryota</taxon>
        <taxon>Rhodophyta</taxon>
        <taxon>Bangiophyceae</taxon>
        <taxon>Bangiales</taxon>
        <taxon>Bangiaceae</taxon>
        <taxon>Pyropia</taxon>
    </lineage>
</organism>
<dbReference type="EMBL" id="CM020620">
    <property type="protein sequence ID" value="KAK1869824.1"/>
    <property type="molecule type" value="Genomic_DNA"/>
</dbReference>
<name>A0ACC3CHP9_PYRYE</name>
<gene>
    <name evidence="1" type="ORF">I4F81_012289</name>
</gene>
<protein>
    <submittedName>
        <fullName evidence="1">Uncharacterized protein</fullName>
    </submittedName>
</protein>